<comment type="similarity">
    <text evidence="1">Belongs to the MecA family.</text>
</comment>
<evidence type="ECO:0000313" key="2">
    <source>
        <dbReference type="EMBL" id="KPV43546.1"/>
    </source>
</evidence>
<comment type="caution">
    <text evidence="2">The sequence shown here is derived from an EMBL/GenBank/DDBJ whole genome shotgun (WGS) entry which is preliminary data.</text>
</comment>
<dbReference type="Gene3D" id="3.30.70.1950">
    <property type="match status" value="1"/>
</dbReference>
<organism evidence="2 3">
    <name type="scientific">Alicyclobacillus ferrooxydans</name>
    <dbReference type="NCBI Taxonomy" id="471514"/>
    <lineage>
        <taxon>Bacteria</taxon>
        <taxon>Bacillati</taxon>
        <taxon>Bacillota</taxon>
        <taxon>Bacilli</taxon>
        <taxon>Bacillales</taxon>
        <taxon>Alicyclobacillaceae</taxon>
        <taxon>Alicyclobacillus</taxon>
    </lineage>
</organism>
<reference evidence="2 3" key="1">
    <citation type="submission" date="2015-09" db="EMBL/GenBank/DDBJ databases">
        <title>Draft genome sequence of Alicyclobacillus ferrooxydans DSM 22381.</title>
        <authorList>
            <person name="Hemp J."/>
        </authorList>
    </citation>
    <scope>NUCLEOTIDE SEQUENCE [LARGE SCALE GENOMIC DNA]</scope>
    <source>
        <strain evidence="2 3">TC-34</strain>
    </source>
</reference>
<dbReference type="InterPro" id="IPR038471">
    <property type="entry name" value="MecA_C_sf"/>
</dbReference>
<accession>A0A0P9EWR1</accession>
<dbReference type="PANTHER" id="PTHR39161:SF2">
    <property type="entry name" value="ADAPTER PROTEIN MECA 2"/>
    <property type="match status" value="1"/>
</dbReference>
<sequence>MRIERIARDKVRIFISYEDLERRGIDRDEIWHNGKKVQELFWDMMETAYEEVGFEVAGPISIEAFTMPQEGVVVIVTRVPSLPARKDEEDESEETMDFELPDPLDSNFVFKIRDFEDVVLIAHALVEYAIVTRLFMYNEAYYLTVDENSMSDDEYDSIWAILQEYGEFSGLTPTWLEEYAKTILARDAIQTIADRFSLR</sequence>
<dbReference type="PANTHER" id="PTHR39161">
    <property type="entry name" value="ADAPTER PROTEIN MECA"/>
    <property type="match status" value="1"/>
</dbReference>
<evidence type="ECO:0000313" key="3">
    <source>
        <dbReference type="Proteomes" id="UP000050482"/>
    </source>
</evidence>
<dbReference type="Pfam" id="PF05389">
    <property type="entry name" value="MecA"/>
    <property type="match status" value="1"/>
</dbReference>
<dbReference type="RefSeq" id="WP_054969420.1">
    <property type="nucleotide sequence ID" value="NZ_LJCO01000048.1"/>
</dbReference>
<keyword evidence="3" id="KW-1185">Reference proteome</keyword>
<dbReference type="OrthoDB" id="2085234at2"/>
<dbReference type="PATRIC" id="fig|471514.4.peg.813"/>
<proteinExistence type="inferred from homology"/>
<dbReference type="STRING" id="471514.AN477_12155"/>
<name>A0A0P9EWR1_9BACL</name>
<protein>
    <submittedName>
        <fullName evidence="2">NDP-hexose 2,3-dehydratase</fullName>
    </submittedName>
</protein>
<dbReference type="Proteomes" id="UP000050482">
    <property type="component" value="Unassembled WGS sequence"/>
</dbReference>
<dbReference type="InterPro" id="IPR008681">
    <property type="entry name" value="Neg-reg_MecA"/>
</dbReference>
<evidence type="ECO:0000256" key="1">
    <source>
        <dbReference type="ARBA" id="ARBA00005397"/>
    </source>
</evidence>
<dbReference type="AlphaFoldDB" id="A0A0P9EWR1"/>
<dbReference type="EMBL" id="LJCO01000048">
    <property type="protein sequence ID" value="KPV43546.1"/>
    <property type="molecule type" value="Genomic_DNA"/>
</dbReference>
<gene>
    <name evidence="2" type="ORF">AN477_12155</name>
</gene>
<dbReference type="PIRSF" id="PIRSF029008">
    <property type="entry name" value="MecA"/>
    <property type="match status" value="1"/>
</dbReference>